<dbReference type="GO" id="GO:0005876">
    <property type="term" value="C:spindle microtubule"/>
    <property type="evidence" value="ECO:0007669"/>
    <property type="project" value="TreeGrafter"/>
</dbReference>
<dbReference type="PANTHER" id="PTHR46725:SF1">
    <property type="entry name" value="COILED-COIL DOMAIN-CONTAINING PROTEIN 57"/>
    <property type="match status" value="1"/>
</dbReference>
<sequence length="106" mass="11750">MGNRLRAELGMVLKEGLWHPVGSKHCTVCIASGSLLPRELVKRTQCQLSALKHLQHKLTTQKLQYARQQHPSRFSSLVACPGLKEEEAPSNCGEEIELPSSEVQCS</sequence>
<dbReference type="GO" id="GO:0007099">
    <property type="term" value="P:centriole replication"/>
    <property type="evidence" value="ECO:0007669"/>
    <property type="project" value="TreeGrafter"/>
</dbReference>
<dbReference type="GO" id="GO:0045931">
    <property type="term" value="P:positive regulation of mitotic cell cycle"/>
    <property type="evidence" value="ECO:0007669"/>
    <property type="project" value="TreeGrafter"/>
</dbReference>
<accession>A0A093PQW4</accession>
<dbReference type="GO" id="GO:0005814">
    <property type="term" value="C:centriole"/>
    <property type="evidence" value="ECO:0007669"/>
    <property type="project" value="TreeGrafter"/>
</dbReference>
<dbReference type="InterPro" id="IPR042481">
    <property type="entry name" value="CCDC57"/>
</dbReference>
<feature type="non-terminal residue" evidence="1">
    <location>
        <position position="106"/>
    </location>
</feature>
<dbReference type="Proteomes" id="UP000053258">
    <property type="component" value="Unassembled WGS sequence"/>
</dbReference>
<evidence type="ECO:0000313" key="1">
    <source>
        <dbReference type="EMBL" id="KFW79188.1"/>
    </source>
</evidence>
<dbReference type="GO" id="GO:0007020">
    <property type="term" value="P:microtubule nucleation"/>
    <property type="evidence" value="ECO:0007669"/>
    <property type="project" value="TreeGrafter"/>
</dbReference>
<reference evidence="1 2" key="1">
    <citation type="submission" date="2014-06" db="EMBL/GenBank/DDBJ databases">
        <title>Genome evolution of avian class.</title>
        <authorList>
            <person name="Zhang G."/>
            <person name="Li C."/>
        </authorList>
    </citation>
    <scope>NUCLEOTIDE SEQUENCE [LARGE SCALE GENOMIC DNA]</scope>
    <source>
        <strain evidence="1">BGI_N305</strain>
    </source>
</reference>
<keyword evidence="2" id="KW-1185">Reference proteome</keyword>
<protein>
    <submittedName>
        <fullName evidence="1">Uncharacterized protein</fullName>
    </submittedName>
</protein>
<name>A0A093PQW4_9PASS</name>
<dbReference type="EMBL" id="KL670490">
    <property type="protein sequence ID" value="KFW79188.1"/>
    <property type="molecule type" value="Genomic_DNA"/>
</dbReference>
<evidence type="ECO:0000313" key="2">
    <source>
        <dbReference type="Proteomes" id="UP000053258"/>
    </source>
</evidence>
<dbReference type="GO" id="GO:0034451">
    <property type="term" value="C:centriolar satellite"/>
    <property type="evidence" value="ECO:0007669"/>
    <property type="project" value="TreeGrafter"/>
</dbReference>
<dbReference type="GO" id="GO:0060271">
    <property type="term" value="P:cilium assembly"/>
    <property type="evidence" value="ECO:0007669"/>
    <property type="project" value="TreeGrafter"/>
</dbReference>
<dbReference type="PANTHER" id="PTHR46725">
    <property type="entry name" value="COILED-COIL DOMAIN-CONTAINING PROTEIN 57"/>
    <property type="match status" value="1"/>
</dbReference>
<organism evidence="1 2">
    <name type="scientific">Manacus vitellinus</name>
    <name type="common">golden-collared manakin</name>
    <dbReference type="NCBI Taxonomy" id="328815"/>
    <lineage>
        <taxon>Eukaryota</taxon>
        <taxon>Metazoa</taxon>
        <taxon>Chordata</taxon>
        <taxon>Craniata</taxon>
        <taxon>Vertebrata</taxon>
        <taxon>Euteleostomi</taxon>
        <taxon>Archelosauria</taxon>
        <taxon>Archosauria</taxon>
        <taxon>Dinosauria</taxon>
        <taxon>Saurischia</taxon>
        <taxon>Theropoda</taxon>
        <taxon>Coelurosauria</taxon>
        <taxon>Aves</taxon>
        <taxon>Neognathae</taxon>
        <taxon>Neoaves</taxon>
        <taxon>Telluraves</taxon>
        <taxon>Australaves</taxon>
        <taxon>Passeriformes</taxon>
        <taxon>Pipridae</taxon>
        <taxon>Manacus</taxon>
    </lineage>
</organism>
<proteinExistence type="predicted"/>
<dbReference type="AlphaFoldDB" id="A0A093PQW4"/>
<dbReference type="OrthoDB" id="568502at2759"/>
<gene>
    <name evidence="1" type="ORF">N305_07881</name>
</gene>